<evidence type="ECO:0000256" key="4">
    <source>
        <dbReference type="ARBA" id="ARBA00022741"/>
    </source>
</evidence>
<dbReference type="AlphaFoldDB" id="A0A3A5H485"/>
<dbReference type="PANTHER" id="PTHR43289">
    <property type="entry name" value="MITOGEN-ACTIVATED PROTEIN KINASE KINASE KINASE 20-RELATED"/>
    <property type="match status" value="1"/>
</dbReference>
<keyword evidence="5 10" id="KW-0418">Kinase</keyword>
<organism evidence="10 11">
    <name type="scientific">Nocardioides cavernaquae</name>
    <dbReference type="NCBI Taxonomy" id="2321396"/>
    <lineage>
        <taxon>Bacteria</taxon>
        <taxon>Bacillati</taxon>
        <taxon>Actinomycetota</taxon>
        <taxon>Actinomycetes</taxon>
        <taxon>Propionibacteriales</taxon>
        <taxon>Nocardioidaceae</taxon>
        <taxon>Nocardioides</taxon>
    </lineage>
</organism>
<name>A0A3A5H485_9ACTN</name>
<evidence type="ECO:0000256" key="5">
    <source>
        <dbReference type="ARBA" id="ARBA00022777"/>
    </source>
</evidence>
<dbReference type="Proteomes" id="UP000276542">
    <property type="component" value="Unassembled WGS sequence"/>
</dbReference>
<dbReference type="PROSITE" id="PS50011">
    <property type="entry name" value="PROTEIN_KINASE_DOM"/>
    <property type="match status" value="1"/>
</dbReference>
<dbReference type="GO" id="GO:0005524">
    <property type="term" value="F:ATP binding"/>
    <property type="evidence" value="ECO:0007669"/>
    <property type="project" value="UniProtKB-UniRule"/>
</dbReference>
<evidence type="ECO:0000313" key="11">
    <source>
        <dbReference type="Proteomes" id="UP000276542"/>
    </source>
</evidence>
<dbReference type="GO" id="GO:0004674">
    <property type="term" value="F:protein serine/threonine kinase activity"/>
    <property type="evidence" value="ECO:0007669"/>
    <property type="project" value="UniProtKB-KW"/>
</dbReference>
<accession>A0A3A5H485</accession>
<dbReference type="SMART" id="SM00220">
    <property type="entry name" value="S_TKc"/>
    <property type="match status" value="1"/>
</dbReference>
<dbReference type="EC" id="2.7.11.1" evidence="1"/>
<dbReference type="InterPro" id="IPR017441">
    <property type="entry name" value="Protein_kinase_ATP_BS"/>
</dbReference>
<dbReference type="Gene3D" id="1.10.510.10">
    <property type="entry name" value="Transferase(Phosphotransferase) domain 1"/>
    <property type="match status" value="1"/>
</dbReference>
<feature type="binding site" evidence="7">
    <location>
        <position position="42"/>
    </location>
    <ligand>
        <name>ATP</name>
        <dbReference type="ChEBI" id="CHEBI:30616"/>
    </ligand>
</feature>
<dbReference type="InterPro" id="IPR000719">
    <property type="entry name" value="Prot_kinase_dom"/>
</dbReference>
<evidence type="ECO:0000256" key="7">
    <source>
        <dbReference type="PROSITE-ProRule" id="PRU10141"/>
    </source>
</evidence>
<evidence type="ECO:0000313" key="10">
    <source>
        <dbReference type="EMBL" id="RJS45549.1"/>
    </source>
</evidence>
<dbReference type="EMBL" id="QYRP01000002">
    <property type="protein sequence ID" value="RJS45549.1"/>
    <property type="molecule type" value="Genomic_DNA"/>
</dbReference>
<keyword evidence="4 7" id="KW-0547">Nucleotide-binding</keyword>
<keyword evidence="8" id="KW-0812">Transmembrane</keyword>
<protein>
    <recommendedName>
        <fullName evidence="1">non-specific serine/threonine protein kinase</fullName>
        <ecNumber evidence="1">2.7.11.1</ecNumber>
    </recommendedName>
</protein>
<keyword evidence="3" id="KW-0808">Transferase</keyword>
<keyword evidence="8" id="KW-0472">Membrane</keyword>
<dbReference type="InterPro" id="IPR008271">
    <property type="entry name" value="Ser/Thr_kinase_AS"/>
</dbReference>
<gene>
    <name evidence="10" type="ORF">D4739_04485</name>
</gene>
<dbReference type="InterPro" id="IPR011009">
    <property type="entry name" value="Kinase-like_dom_sf"/>
</dbReference>
<keyword evidence="11" id="KW-1185">Reference proteome</keyword>
<dbReference type="CDD" id="cd14014">
    <property type="entry name" value="STKc_PknB_like"/>
    <property type="match status" value="1"/>
</dbReference>
<evidence type="ECO:0000256" key="6">
    <source>
        <dbReference type="ARBA" id="ARBA00022840"/>
    </source>
</evidence>
<dbReference type="Gene3D" id="3.30.200.20">
    <property type="entry name" value="Phosphorylase Kinase, domain 1"/>
    <property type="match status" value="1"/>
</dbReference>
<keyword evidence="8" id="KW-1133">Transmembrane helix</keyword>
<proteinExistence type="predicted"/>
<dbReference type="PANTHER" id="PTHR43289:SF6">
    <property type="entry name" value="SERINE_THREONINE-PROTEIN KINASE NEKL-3"/>
    <property type="match status" value="1"/>
</dbReference>
<keyword evidence="6 7" id="KW-0067">ATP-binding</keyword>
<evidence type="ECO:0000256" key="3">
    <source>
        <dbReference type="ARBA" id="ARBA00022679"/>
    </source>
</evidence>
<evidence type="ECO:0000256" key="1">
    <source>
        <dbReference type="ARBA" id="ARBA00012513"/>
    </source>
</evidence>
<evidence type="ECO:0000259" key="9">
    <source>
        <dbReference type="PROSITE" id="PS50011"/>
    </source>
</evidence>
<dbReference type="Pfam" id="PF00069">
    <property type="entry name" value="Pkinase"/>
    <property type="match status" value="1"/>
</dbReference>
<dbReference type="PROSITE" id="PS00107">
    <property type="entry name" value="PROTEIN_KINASE_ATP"/>
    <property type="match status" value="1"/>
</dbReference>
<comment type="caution">
    <text evidence="10">The sequence shown here is derived from an EMBL/GenBank/DDBJ whole genome shotgun (WGS) entry which is preliminary data.</text>
</comment>
<dbReference type="PROSITE" id="PS00108">
    <property type="entry name" value="PROTEIN_KINASE_ST"/>
    <property type="match status" value="1"/>
</dbReference>
<keyword evidence="2 10" id="KW-0723">Serine/threonine-protein kinase</keyword>
<dbReference type="SUPFAM" id="SSF56112">
    <property type="entry name" value="Protein kinase-like (PK-like)"/>
    <property type="match status" value="1"/>
</dbReference>
<feature type="transmembrane region" description="Helical" evidence="8">
    <location>
        <begin position="297"/>
        <end position="317"/>
    </location>
</feature>
<reference evidence="11" key="1">
    <citation type="submission" date="2018-09" db="EMBL/GenBank/DDBJ databases">
        <authorList>
            <person name="Zhu H."/>
        </authorList>
    </citation>
    <scope>NUCLEOTIDE SEQUENCE [LARGE SCALE GENOMIC DNA]</scope>
    <source>
        <strain evidence="11">K1W22B-1</strain>
    </source>
</reference>
<evidence type="ECO:0000256" key="8">
    <source>
        <dbReference type="SAM" id="Phobius"/>
    </source>
</evidence>
<evidence type="ECO:0000256" key="2">
    <source>
        <dbReference type="ARBA" id="ARBA00022527"/>
    </source>
</evidence>
<dbReference type="RefSeq" id="WP_120059449.1">
    <property type="nucleotide sequence ID" value="NZ_QYRP01000002.1"/>
</dbReference>
<feature type="domain" description="Protein kinase" evidence="9">
    <location>
        <begin position="13"/>
        <end position="274"/>
    </location>
</feature>
<dbReference type="OrthoDB" id="9762169at2"/>
<sequence>MTWEVGSRVADRYLLEELIGRGGMADVYRATDVQLHRPVAVKALREQAEGETGRLRFATEARTVARLSHPGIVTLLDAGLNDEQMFLVMELVDGTTLSRRFAEGLLAHAEVTRIGREVAAALAYAHEQGIVHRDVKPGNVLLGNDDRVLLADFGIAQLVDGATRHTAMGQAIGSPAYLAPEQVSGGDLSGAADVYSLGLMLLEALTGERPFRGTTSEVVYARLQAPPLVPSGLGERWVELLTAMTALDPSARPTADRVVAALDGSDAERTAPFDLATETQVLREPPPLQVPGRPRRLQVMAGVGVAAIALVAGWFVVGGAEDDNPMVPPVPTDVRTDLRAPLAGLHEAIHGSTP</sequence>